<dbReference type="SUPFAM" id="SSF116726">
    <property type="entry name" value="TrkA C-terminal domain-like"/>
    <property type="match status" value="1"/>
</dbReference>
<dbReference type="InterPro" id="IPR006037">
    <property type="entry name" value="RCK_C"/>
</dbReference>
<name>A0A9E5DBB8_9EURY</name>
<feature type="domain" description="RCK C-terminal" evidence="4">
    <location>
        <begin position="251"/>
        <end position="334"/>
    </location>
</feature>
<evidence type="ECO:0000259" key="3">
    <source>
        <dbReference type="PROSITE" id="PS51201"/>
    </source>
</evidence>
<reference evidence="5" key="2">
    <citation type="submission" date="2021-04" db="EMBL/GenBank/DDBJ databases">
        <authorList>
            <person name="Dong X."/>
        </authorList>
    </citation>
    <scope>NUCLEOTIDE SEQUENCE</scope>
    <source>
        <strain evidence="5">LLY</strain>
    </source>
</reference>
<dbReference type="AlphaFoldDB" id="A0A9E5DBB8"/>
<dbReference type="GO" id="GO:0005886">
    <property type="term" value="C:plasma membrane"/>
    <property type="evidence" value="ECO:0007669"/>
    <property type="project" value="UniProtKB-SubCell"/>
</dbReference>
<dbReference type="InterPro" id="IPR036291">
    <property type="entry name" value="NAD(P)-bd_dom_sf"/>
</dbReference>
<feature type="transmembrane region" description="Helical" evidence="2">
    <location>
        <begin position="47"/>
        <end position="65"/>
    </location>
</feature>
<dbReference type="SUPFAM" id="SSF51735">
    <property type="entry name" value="NAD(P)-binding Rossmann-fold domains"/>
    <property type="match status" value="1"/>
</dbReference>
<keyword evidence="2" id="KW-0812">Transmembrane</keyword>
<keyword evidence="2" id="KW-0472">Membrane</keyword>
<evidence type="ECO:0000256" key="1">
    <source>
        <dbReference type="ARBA" id="ARBA00004651"/>
    </source>
</evidence>
<dbReference type="InterPro" id="IPR050721">
    <property type="entry name" value="Trk_Ktr_HKT_K-transport"/>
</dbReference>
<dbReference type="GO" id="GO:0006813">
    <property type="term" value="P:potassium ion transport"/>
    <property type="evidence" value="ECO:0007669"/>
    <property type="project" value="InterPro"/>
</dbReference>
<dbReference type="InterPro" id="IPR036721">
    <property type="entry name" value="RCK_C_sf"/>
</dbReference>
<dbReference type="Pfam" id="PF02254">
    <property type="entry name" value="TrkA_N"/>
    <property type="match status" value="1"/>
</dbReference>
<feature type="domain" description="RCK N-terminal" evidence="3">
    <location>
        <begin position="115"/>
        <end position="229"/>
    </location>
</feature>
<comment type="caution">
    <text evidence="5">The sequence shown here is derived from an EMBL/GenBank/DDBJ whole genome shotgun (WGS) entry which is preliminary data.</text>
</comment>
<evidence type="ECO:0000313" key="5">
    <source>
        <dbReference type="EMBL" id="MCM1986951.1"/>
    </source>
</evidence>
<gene>
    <name evidence="5" type="ORF">KDK67_08105</name>
</gene>
<dbReference type="GO" id="GO:0008324">
    <property type="term" value="F:monoatomic cation transmembrane transporter activity"/>
    <property type="evidence" value="ECO:0007669"/>
    <property type="project" value="InterPro"/>
</dbReference>
<dbReference type="InterPro" id="IPR003148">
    <property type="entry name" value="RCK_N"/>
</dbReference>
<dbReference type="EMBL" id="JAGSOI010000029">
    <property type="protein sequence ID" value="MCM1986951.1"/>
    <property type="molecule type" value="Genomic_DNA"/>
</dbReference>
<dbReference type="Gene3D" id="3.30.70.1450">
    <property type="entry name" value="Regulator of K+ conductance, C-terminal domain"/>
    <property type="match status" value="1"/>
</dbReference>
<dbReference type="PANTHER" id="PTHR43833:SF13">
    <property type="entry name" value="POTASSIUM CHANNEL PROTEIN 2-RELATED"/>
    <property type="match status" value="1"/>
</dbReference>
<keyword evidence="5" id="KW-0406">Ion transport</keyword>
<dbReference type="Pfam" id="PF02080">
    <property type="entry name" value="TrkA_C"/>
    <property type="match status" value="1"/>
</dbReference>
<feature type="transmembrane region" description="Helical" evidence="2">
    <location>
        <begin position="12"/>
        <end position="35"/>
    </location>
</feature>
<keyword evidence="6" id="KW-1185">Reference proteome</keyword>
<accession>A0A9E5DBB8</accession>
<dbReference type="Gene3D" id="3.40.50.720">
    <property type="entry name" value="NAD(P)-binding Rossmann-like Domain"/>
    <property type="match status" value="1"/>
</dbReference>
<dbReference type="Proteomes" id="UP001056766">
    <property type="component" value="Unassembled WGS sequence"/>
</dbReference>
<keyword evidence="5" id="KW-0407">Ion channel</keyword>
<dbReference type="PROSITE" id="PS51202">
    <property type="entry name" value="RCK_C"/>
    <property type="match status" value="1"/>
</dbReference>
<protein>
    <submittedName>
        <fullName evidence="5">Potassium channel protein</fullName>
    </submittedName>
</protein>
<feature type="transmembrane region" description="Helical" evidence="2">
    <location>
        <begin position="72"/>
        <end position="98"/>
    </location>
</feature>
<dbReference type="PROSITE" id="PS51201">
    <property type="entry name" value="RCK_N"/>
    <property type="match status" value="1"/>
</dbReference>
<dbReference type="Gene3D" id="1.10.287.70">
    <property type="match status" value="1"/>
</dbReference>
<dbReference type="Pfam" id="PF07885">
    <property type="entry name" value="Ion_trans_2"/>
    <property type="match status" value="1"/>
</dbReference>
<dbReference type="InterPro" id="IPR013099">
    <property type="entry name" value="K_chnl_dom"/>
</dbReference>
<dbReference type="PANTHER" id="PTHR43833">
    <property type="entry name" value="POTASSIUM CHANNEL PROTEIN 2-RELATED-RELATED"/>
    <property type="match status" value="1"/>
</dbReference>
<evidence type="ECO:0000313" key="6">
    <source>
        <dbReference type="Proteomes" id="UP001056766"/>
    </source>
</evidence>
<evidence type="ECO:0000259" key="4">
    <source>
        <dbReference type="PROSITE" id="PS51202"/>
    </source>
</evidence>
<keyword evidence="2" id="KW-1133">Transmembrane helix</keyword>
<proteinExistence type="predicted"/>
<dbReference type="SUPFAM" id="SSF81324">
    <property type="entry name" value="Voltage-gated potassium channels"/>
    <property type="match status" value="1"/>
</dbReference>
<sequence>MKYPNFLRTHMAGYIGISIAVVVIYIFIFIKIMQFEQQFEHINFHDAFYWVVSTITTVGYGDIVFKSVIGKLFSIIVQVSGISMFFGILITLVVTPWFEKTMKLPLPARVPKNMSDHIIICGYNQLVETLIEEFQEQELDFVILSDDEEVLRSINKKHIPCLYSIASEESSLENANIHSARFLIANMSDRENANITLTARKLSDVRIIAVAEDASNVKYLKYAGADRVISPKLVLGRFIAKKAVDPILGMVSGATEFFDGYRIVELPIYSKSTLVGKTLLQASIENRTGAKVIALRKGGQLTFDIDRNDIIKNNTVILAAGTVEQLAKLENLAG</sequence>
<evidence type="ECO:0000256" key="2">
    <source>
        <dbReference type="SAM" id="Phobius"/>
    </source>
</evidence>
<reference evidence="5" key="1">
    <citation type="journal article" date="2021" name="mSystems">
        <title>Bacteria and Archaea Synergistically Convert Glycine Betaine to Biogenic Methane in the Formosa Cold Seep of the South China Sea.</title>
        <authorList>
            <person name="Li L."/>
            <person name="Zhang W."/>
            <person name="Zhang S."/>
            <person name="Song L."/>
            <person name="Sun Q."/>
            <person name="Zhang H."/>
            <person name="Xiang H."/>
            <person name="Dong X."/>
        </authorList>
    </citation>
    <scope>NUCLEOTIDE SEQUENCE</scope>
    <source>
        <strain evidence="5">LLY</strain>
    </source>
</reference>
<comment type="subcellular location">
    <subcellularLocation>
        <location evidence="1">Cell membrane</location>
        <topology evidence="1">Multi-pass membrane protein</topology>
    </subcellularLocation>
</comment>
<organism evidence="5 6">
    <name type="scientific">Methanococcoides seepicolus</name>
    <dbReference type="NCBI Taxonomy" id="2828780"/>
    <lineage>
        <taxon>Archaea</taxon>
        <taxon>Methanobacteriati</taxon>
        <taxon>Methanobacteriota</taxon>
        <taxon>Stenosarchaea group</taxon>
        <taxon>Methanomicrobia</taxon>
        <taxon>Methanosarcinales</taxon>
        <taxon>Methanosarcinaceae</taxon>
        <taxon>Methanococcoides</taxon>
    </lineage>
</organism>
<keyword evidence="5" id="KW-0813">Transport</keyword>